<feature type="compositionally biased region" description="Polar residues" evidence="1">
    <location>
        <begin position="232"/>
        <end position="241"/>
    </location>
</feature>
<evidence type="ECO:0000256" key="2">
    <source>
        <dbReference type="SAM" id="Phobius"/>
    </source>
</evidence>
<dbReference type="Proteomes" id="UP001596380">
    <property type="component" value="Unassembled WGS sequence"/>
</dbReference>
<name>A0ABW2CKU4_9ACTN</name>
<feature type="region of interest" description="Disordered" evidence="1">
    <location>
        <begin position="319"/>
        <end position="342"/>
    </location>
</feature>
<feature type="chain" id="PRO_5045260544" description="DUF11 domain-containing protein" evidence="3">
    <location>
        <begin position="30"/>
        <end position="342"/>
    </location>
</feature>
<comment type="caution">
    <text evidence="4">The sequence shown here is derived from an EMBL/GenBank/DDBJ whole genome shotgun (WGS) entry which is preliminary data.</text>
</comment>
<evidence type="ECO:0000313" key="5">
    <source>
        <dbReference type="Proteomes" id="UP001596380"/>
    </source>
</evidence>
<keyword evidence="2" id="KW-0472">Membrane</keyword>
<keyword evidence="2" id="KW-1133">Transmembrane helix</keyword>
<feature type="region of interest" description="Disordered" evidence="1">
    <location>
        <begin position="167"/>
        <end position="273"/>
    </location>
</feature>
<sequence>MLYRSAVRPIFAGLGTAAILAAGAAPAFAVGDPSPSPSVTATKTEVPAAPELVVYLAPSDAVAKPGQTVSVPVQFRAVSGIAKDVRIRRITTSPASAFLDGECETPFGGTGCKVGDLDPAGKRRDHINLRVRLPESLKKTTNVTVTVSVASSNVEPISDSATIQYVVKKKPKPSSSPSSGKDGGLSGGKGSGSGSGSGSNSGSGSGSGGSGSGSGSGSSNGGSSFDPPKPNGTFNQPNATQSPQVALPPIAPPSPSVAASATTPPPESRLRNNKAPVAQDLTFERMASTQVAWLAALLVAFSLLLTQLRLGRRNPAASAAAAEAARRAKGTHRRPRRGVFGK</sequence>
<feature type="signal peptide" evidence="3">
    <location>
        <begin position="1"/>
        <end position="29"/>
    </location>
</feature>
<feature type="compositionally biased region" description="Basic residues" evidence="1">
    <location>
        <begin position="327"/>
        <end position="342"/>
    </location>
</feature>
<protein>
    <recommendedName>
        <fullName evidence="6">DUF11 domain-containing protein</fullName>
    </recommendedName>
</protein>
<dbReference type="EMBL" id="JBHSXS010000008">
    <property type="protein sequence ID" value="MFC6881565.1"/>
    <property type="molecule type" value="Genomic_DNA"/>
</dbReference>
<evidence type="ECO:0000313" key="4">
    <source>
        <dbReference type="EMBL" id="MFC6881565.1"/>
    </source>
</evidence>
<keyword evidence="3" id="KW-0732">Signal</keyword>
<dbReference type="RefSeq" id="WP_194252522.1">
    <property type="nucleotide sequence ID" value="NZ_JBHSXE010000001.1"/>
</dbReference>
<keyword evidence="5" id="KW-1185">Reference proteome</keyword>
<accession>A0ABW2CKU4</accession>
<evidence type="ECO:0008006" key="6">
    <source>
        <dbReference type="Google" id="ProtNLM"/>
    </source>
</evidence>
<organism evidence="4 5">
    <name type="scientific">Actinomadura yumaensis</name>
    <dbReference type="NCBI Taxonomy" id="111807"/>
    <lineage>
        <taxon>Bacteria</taxon>
        <taxon>Bacillati</taxon>
        <taxon>Actinomycetota</taxon>
        <taxon>Actinomycetes</taxon>
        <taxon>Streptosporangiales</taxon>
        <taxon>Thermomonosporaceae</taxon>
        <taxon>Actinomadura</taxon>
    </lineage>
</organism>
<feature type="transmembrane region" description="Helical" evidence="2">
    <location>
        <begin position="291"/>
        <end position="308"/>
    </location>
</feature>
<feature type="compositionally biased region" description="Gly residues" evidence="1">
    <location>
        <begin position="181"/>
        <end position="220"/>
    </location>
</feature>
<evidence type="ECO:0000256" key="3">
    <source>
        <dbReference type="SAM" id="SignalP"/>
    </source>
</evidence>
<proteinExistence type="predicted"/>
<keyword evidence="2" id="KW-0812">Transmembrane</keyword>
<evidence type="ECO:0000256" key="1">
    <source>
        <dbReference type="SAM" id="MobiDB-lite"/>
    </source>
</evidence>
<reference evidence="5" key="1">
    <citation type="journal article" date="2019" name="Int. J. Syst. Evol. Microbiol.">
        <title>The Global Catalogue of Microorganisms (GCM) 10K type strain sequencing project: providing services to taxonomists for standard genome sequencing and annotation.</title>
        <authorList>
            <consortium name="The Broad Institute Genomics Platform"/>
            <consortium name="The Broad Institute Genome Sequencing Center for Infectious Disease"/>
            <person name="Wu L."/>
            <person name="Ma J."/>
        </authorList>
    </citation>
    <scope>NUCLEOTIDE SEQUENCE [LARGE SCALE GENOMIC DNA]</scope>
    <source>
        <strain evidence="5">JCM 3369</strain>
    </source>
</reference>
<gene>
    <name evidence="4" type="ORF">ACFQKB_17535</name>
</gene>